<sequence length="70" mass="7521">MEKSLLELRNSVAKRADQLLQESCNFRRKQQQLLVGGAAFANIKNEANVGVASTGWGDGERGRVSATSTG</sequence>
<evidence type="ECO:0000313" key="2">
    <source>
        <dbReference type="Proteomes" id="UP001327560"/>
    </source>
</evidence>
<dbReference type="Proteomes" id="UP001327560">
    <property type="component" value="Chromosome 1"/>
</dbReference>
<evidence type="ECO:0000313" key="1">
    <source>
        <dbReference type="EMBL" id="WOK94747.1"/>
    </source>
</evidence>
<reference evidence="1 2" key="1">
    <citation type="submission" date="2023-10" db="EMBL/GenBank/DDBJ databases">
        <title>Chromosome-scale genome assembly provides insights into flower coloration mechanisms of Canna indica.</title>
        <authorList>
            <person name="Li C."/>
        </authorList>
    </citation>
    <scope>NUCLEOTIDE SEQUENCE [LARGE SCALE GENOMIC DNA]</scope>
    <source>
        <tissue evidence="1">Flower</tissue>
    </source>
</reference>
<accession>A0AAQ3Q3J2</accession>
<gene>
    <name evidence="1" type="ORF">Cni_G03453</name>
</gene>
<proteinExistence type="predicted"/>
<name>A0AAQ3Q3J2_9LILI</name>
<keyword evidence="2" id="KW-1185">Reference proteome</keyword>
<dbReference type="AlphaFoldDB" id="A0AAQ3Q3J2"/>
<protein>
    <submittedName>
        <fullName evidence="1">Uncharacterized protein</fullName>
    </submittedName>
</protein>
<organism evidence="1 2">
    <name type="scientific">Canna indica</name>
    <name type="common">Indian-shot</name>
    <dbReference type="NCBI Taxonomy" id="4628"/>
    <lineage>
        <taxon>Eukaryota</taxon>
        <taxon>Viridiplantae</taxon>
        <taxon>Streptophyta</taxon>
        <taxon>Embryophyta</taxon>
        <taxon>Tracheophyta</taxon>
        <taxon>Spermatophyta</taxon>
        <taxon>Magnoliopsida</taxon>
        <taxon>Liliopsida</taxon>
        <taxon>Zingiberales</taxon>
        <taxon>Cannaceae</taxon>
        <taxon>Canna</taxon>
    </lineage>
</organism>
<dbReference type="EMBL" id="CP136890">
    <property type="protein sequence ID" value="WOK94747.1"/>
    <property type="molecule type" value="Genomic_DNA"/>
</dbReference>